<accession>A0A1E2SMN8</accession>
<dbReference type="InterPro" id="IPR001375">
    <property type="entry name" value="Peptidase_S9_cat"/>
</dbReference>
<feature type="domain" description="Peptidase S9 prolyl oligopeptidase catalytic" evidence="4">
    <location>
        <begin position="561"/>
        <end position="635"/>
    </location>
</feature>
<dbReference type="Pfam" id="PF07676">
    <property type="entry name" value="PD40"/>
    <property type="match status" value="2"/>
</dbReference>
<keyword evidence="2" id="KW-0645">Protease</keyword>
<sequence length="675" mass="71184">MRPADLGLLTSVSAPAVHPGGERAVVSVTHPSLEADAEVGQLWTIPLAGHAAPRRLTRGFRDSVPRFSPAGRLLAFLRAGPNAPPQLHVVDAAGGEPVAVTDRRLGVSEFVWAPDGRTLAFVSRQPEQGRYGTVEGIGPDAEPARRIVTQNYQANGLGYTNDRRAHVFVAEVPDVWAEPGVQPAPEPDGSAGPPLAVPEAWQLTDGDGDDTTIAFSPDGATLAFVSARHGTARHARSRPALECLPRPGGRLGRACRRDRNTRGLLGRGGRVRAERHPLLLGAGGGGERPRLRRSQHRPVRRGCAGDAAPPPRRLTDSETVDLTESDIVAFRDDCVLVRDRRRGALVLTAVSAAGKAERLTDEFAVVGGVGTAGETIVVSVSDARTAGEVAVLGVDGPRQLTDFSRELRAAGVIVPRELTVTGRDGYPIHGWVVVPEGVGPHPVLLSIHGGPFASYGPALFDEAQVYASAGYAVAMCNPRGSAGYGQGNGRVIRQRMGTVDRSDVLDFLDGAVAAVPGLDAGRVGVMDGVLWRLPQRPDDRTRPPLRRGDRGAGYLDPEGFVGTRDIGSFFSDEYIGADPDRIRSQSPQAAVARVKTPTLVMHSAADLRCPLGQAERYYAALKRNGVDAELVIFPARTTNSAVAAGRGTGASASRSSWSGGGGTCPWGSTAEGYAR</sequence>
<dbReference type="InterPro" id="IPR011659">
    <property type="entry name" value="WD40"/>
</dbReference>
<dbReference type="RefSeq" id="WP_011185740.1">
    <property type="nucleotide sequence ID" value="NZ_LNZG01000002.1"/>
</dbReference>
<dbReference type="EMBL" id="LNZG01000002">
    <property type="protein sequence ID" value="ODA91057.1"/>
    <property type="molecule type" value="Genomic_DNA"/>
</dbReference>
<feature type="region of interest" description="Disordered" evidence="3">
    <location>
        <begin position="535"/>
        <end position="554"/>
    </location>
</feature>
<dbReference type="PANTHER" id="PTHR42776:SF27">
    <property type="entry name" value="DIPEPTIDYL PEPTIDASE FAMILY MEMBER 6"/>
    <property type="match status" value="1"/>
</dbReference>
<feature type="compositionally biased region" description="Basic and acidic residues" evidence="3">
    <location>
        <begin position="535"/>
        <end position="550"/>
    </location>
</feature>
<evidence type="ECO:0000256" key="3">
    <source>
        <dbReference type="SAM" id="MobiDB-lite"/>
    </source>
</evidence>
<dbReference type="GO" id="GO:0004252">
    <property type="term" value="F:serine-type endopeptidase activity"/>
    <property type="evidence" value="ECO:0007669"/>
    <property type="project" value="TreeGrafter"/>
</dbReference>
<feature type="compositionally biased region" description="Basic residues" evidence="3">
    <location>
        <begin position="290"/>
        <end position="300"/>
    </location>
</feature>
<organism evidence="5 6">
    <name type="scientific">Leifsonia xyli subsp. xyli</name>
    <dbReference type="NCBI Taxonomy" id="59736"/>
    <lineage>
        <taxon>Bacteria</taxon>
        <taxon>Bacillati</taxon>
        <taxon>Actinomycetota</taxon>
        <taxon>Actinomycetes</taxon>
        <taxon>Micrococcales</taxon>
        <taxon>Microbacteriaceae</taxon>
        <taxon>Leifsonia</taxon>
    </lineage>
</organism>
<dbReference type="SUPFAM" id="SSF53474">
    <property type="entry name" value="alpha/beta-Hydrolases"/>
    <property type="match status" value="1"/>
</dbReference>
<dbReference type="SUPFAM" id="SSF82171">
    <property type="entry name" value="DPP6 N-terminal domain-like"/>
    <property type="match status" value="1"/>
</dbReference>
<dbReference type="AlphaFoldDB" id="A0A1E2SMN8"/>
<evidence type="ECO:0000313" key="5">
    <source>
        <dbReference type="EMBL" id="ODA91057.1"/>
    </source>
</evidence>
<protein>
    <submittedName>
        <fullName evidence="5">Peptidase S9</fullName>
    </submittedName>
</protein>
<dbReference type="Gene3D" id="3.40.50.1820">
    <property type="entry name" value="alpha/beta hydrolase"/>
    <property type="match status" value="2"/>
</dbReference>
<keyword evidence="2" id="KW-0720">Serine protease</keyword>
<reference evidence="5 6" key="1">
    <citation type="submission" date="2015-11" db="EMBL/GenBank/DDBJ databases">
        <authorList>
            <person name="Zhang Y."/>
            <person name="Guo Z."/>
        </authorList>
    </citation>
    <scope>NUCLEOTIDE SEQUENCE [LARGE SCALE GENOMIC DNA]</scope>
    <source>
        <strain evidence="6">gdw1</strain>
    </source>
</reference>
<keyword evidence="1" id="KW-0378">Hydrolase</keyword>
<dbReference type="PANTHER" id="PTHR42776">
    <property type="entry name" value="SERINE PEPTIDASE S9 FAMILY MEMBER"/>
    <property type="match status" value="1"/>
</dbReference>
<dbReference type="InterPro" id="IPR029058">
    <property type="entry name" value="AB_hydrolase_fold"/>
</dbReference>
<dbReference type="GO" id="GO:0006508">
    <property type="term" value="P:proteolysis"/>
    <property type="evidence" value="ECO:0007669"/>
    <property type="project" value="InterPro"/>
</dbReference>
<dbReference type="OMA" id="FPGENHD"/>
<proteinExistence type="predicted"/>
<comment type="caution">
    <text evidence="5">The sequence shown here is derived from an EMBL/GenBank/DDBJ whole genome shotgun (WGS) entry which is preliminary data.</text>
</comment>
<evidence type="ECO:0000259" key="4">
    <source>
        <dbReference type="Pfam" id="PF00326"/>
    </source>
</evidence>
<evidence type="ECO:0000256" key="2">
    <source>
        <dbReference type="ARBA" id="ARBA00022825"/>
    </source>
</evidence>
<name>A0A1E2SMN8_LEIXY</name>
<evidence type="ECO:0000313" key="6">
    <source>
        <dbReference type="Proteomes" id="UP000094426"/>
    </source>
</evidence>
<evidence type="ECO:0000256" key="1">
    <source>
        <dbReference type="ARBA" id="ARBA00022801"/>
    </source>
</evidence>
<gene>
    <name evidence="5" type="ORF">ATY41_06570</name>
</gene>
<dbReference type="InterPro" id="IPR011042">
    <property type="entry name" value="6-blade_b-propeller_TolB-like"/>
</dbReference>
<feature type="domain" description="Peptidase S9 prolyl oligopeptidase catalytic" evidence="4">
    <location>
        <begin position="461"/>
        <end position="526"/>
    </location>
</feature>
<dbReference type="Pfam" id="PF00326">
    <property type="entry name" value="Peptidase_S9"/>
    <property type="match status" value="2"/>
</dbReference>
<dbReference type="Gene3D" id="2.120.10.30">
    <property type="entry name" value="TolB, C-terminal domain"/>
    <property type="match status" value="2"/>
</dbReference>
<dbReference type="Proteomes" id="UP000094426">
    <property type="component" value="Unassembled WGS sequence"/>
</dbReference>
<feature type="region of interest" description="Disordered" evidence="3">
    <location>
        <begin position="279"/>
        <end position="318"/>
    </location>
</feature>